<dbReference type="Proteomes" id="UP000094527">
    <property type="component" value="Unassembled WGS sequence"/>
</dbReference>
<dbReference type="EMBL" id="LJIJ01000794">
    <property type="protein sequence ID" value="ODM94529.1"/>
    <property type="molecule type" value="Genomic_DNA"/>
</dbReference>
<keyword evidence="3" id="KW-1185">Reference proteome</keyword>
<gene>
    <name evidence="2" type="ORF">Ocin01_12157</name>
</gene>
<proteinExistence type="predicted"/>
<sequence>MSTPRTMTRRRFMAFHEGDKIDASSLSHIIRLSVSSFGETPSQLEVRHQKFVELGKSKKKGYSIGTTAFDTESEYVLTTNEIIESLKGCSCCTNPPGPLEECSFSISTKKTGQTLISINGSEEPINDFKSCVLIMVNGERKGFLALDYPPSTEGRHVDMYKDLIPIAIVDLDGNLEFIFRTTTKERGSENLVEIITADGTAFCVAKMGCLSILDDASFQSVRSPSIVSNKQKKQYFGIQYVDHSLARSWKQLLMGAAVIFFHEWLKHKTFGPNVKSYQHRPSLSHPAVRNSSAAYPDRSTGGSCNIT</sequence>
<feature type="region of interest" description="Disordered" evidence="1">
    <location>
        <begin position="281"/>
        <end position="307"/>
    </location>
</feature>
<evidence type="ECO:0000313" key="2">
    <source>
        <dbReference type="EMBL" id="ODM94529.1"/>
    </source>
</evidence>
<name>A0A1D2MN80_ORCCI</name>
<evidence type="ECO:0000313" key="3">
    <source>
        <dbReference type="Proteomes" id="UP000094527"/>
    </source>
</evidence>
<reference evidence="2 3" key="1">
    <citation type="journal article" date="2016" name="Genome Biol. Evol.">
        <title>Gene Family Evolution Reflects Adaptation to Soil Environmental Stressors in the Genome of the Collembolan Orchesella cincta.</title>
        <authorList>
            <person name="Faddeeva-Vakhrusheva A."/>
            <person name="Derks M.F."/>
            <person name="Anvar S.Y."/>
            <person name="Agamennone V."/>
            <person name="Suring W."/>
            <person name="Smit S."/>
            <person name="van Straalen N.M."/>
            <person name="Roelofs D."/>
        </authorList>
    </citation>
    <scope>NUCLEOTIDE SEQUENCE [LARGE SCALE GENOMIC DNA]</scope>
    <source>
        <tissue evidence="2">Mixed pool</tissue>
    </source>
</reference>
<accession>A0A1D2MN80</accession>
<evidence type="ECO:0000256" key="1">
    <source>
        <dbReference type="SAM" id="MobiDB-lite"/>
    </source>
</evidence>
<protein>
    <submittedName>
        <fullName evidence="2">Uncharacterized protein</fullName>
    </submittedName>
</protein>
<organism evidence="2 3">
    <name type="scientific">Orchesella cincta</name>
    <name type="common">Springtail</name>
    <name type="synonym">Podura cincta</name>
    <dbReference type="NCBI Taxonomy" id="48709"/>
    <lineage>
        <taxon>Eukaryota</taxon>
        <taxon>Metazoa</taxon>
        <taxon>Ecdysozoa</taxon>
        <taxon>Arthropoda</taxon>
        <taxon>Hexapoda</taxon>
        <taxon>Collembola</taxon>
        <taxon>Entomobryomorpha</taxon>
        <taxon>Entomobryoidea</taxon>
        <taxon>Orchesellidae</taxon>
        <taxon>Orchesellinae</taxon>
        <taxon>Orchesella</taxon>
    </lineage>
</organism>
<dbReference type="AlphaFoldDB" id="A0A1D2MN80"/>
<comment type="caution">
    <text evidence="2">The sequence shown here is derived from an EMBL/GenBank/DDBJ whole genome shotgun (WGS) entry which is preliminary data.</text>
</comment>